<evidence type="ECO:0000313" key="2">
    <source>
        <dbReference type="EMBL" id="SZX68868.1"/>
    </source>
</evidence>
<sequence>MMQLLQPLAQMPALQHLVMEVDKPRLAAAAAAAWAQLPQLGGLVVAYFRDPVSRQQWEAIRSGLAAATSLTQLDLSAVVDHHAHGKWHKQPVAACGALAGLTKLRDLHIRRSSRLVTSDARQLTKLTGLTRLVLAGIRAGVGSRAAAALARSCRQLRHLDLSECTCMEAHTWMKLAG</sequence>
<dbReference type="EMBL" id="FNXT01000885">
    <property type="protein sequence ID" value="SZX68868.1"/>
    <property type="molecule type" value="Genomic_DNA"/>
</dbReference>
<evidence type="ECO:0000256" key="1">
    <source>
        <dbReference type="ARBA" id="ARBA00004430"/>
    </source>
</evidence>
<proteinExistence type="predicted"/>
<dbReference type="Proteomes" id="UP000256970">
    <property type="component" value="Unassembled WGS sequence"/>
</dbReference>
<name>A0A383VTP0_TETOB</name>
<evidence type="ECO:0000313" key="3">
    <source>
        <dbReference type="Proteomes" id="UP000256970"/>
    </source>
</evidence>
<organism evidence="2 3">
    <name type="scientific">Tetradesmus obliquus</name>
    <name type="common">Green alga</name>
    <name type="synonym">Acutodesmus obliquus</name>
    <dbReference type="NCBI Taxonomy" id="3088"/>
    <lineage>
        <taxon>Eukaryota</taxon>
        <taxon>Viridiplantae</taxon>
        <taxon>Chlorophyta</taxon>
        <taxon>core chlorophytes</taxon>
        <taxon>Chlorophyceae</taxon>
        <taxon>CS clade</taxon>
        <taxon>Sphaeropleales</taxon>
        <taxon>Scenedesmaceae</taxon>
        <taxon>Tetradesmus</taxon>
    </lineage>
</organism>
<dbReference type="GO" id="GO:0005930">
    <property type="term" value="C:axoneme"/>
    <property type="evidence" value="ECO:0007669"/>
    <property type="project" value="UniProtKB-SubCell"/>
</dbReference>
<keyword evidence="3" id="KW-1185">Reference proteome</keyword>
<reference evidence="2 3" key="1">
    <citation type="submission" date="2016-10" db="EMBL/GenBank/DDBJ databases">
        <authorList>
            <person name="Cai Z."/>
        </authorList>
    </citation>
    <scope>NUCLEOTIDE SEQUENCE [LARGE SCALE GENOMIC DNA]</scope>
</reference>
<comment type="subcellular location">
    <subcellularLocation>
        <location evidence="1">Cytoplasm</location>
        <location evidence="1">Cytoskeleton</location>
        <location evidence="1">Cilium axoneme</location>
    </subcellularLocation>
</comment>
<dbReference type="AlphaFoldDB" id="A0A383VTP0"/>
<accession>A0A383VTP0</accession>
<dbReference type="SUPFAM" id="SSF52047">
    <property type="entry name" value="RNI-like"/>
    <property type="match status" value="1"/>
</dbReference>
<protein>
    <submittedName>
        <fullName evidence="2">Uncharacterized protein</fullName>
    </submittedName>
</protein>
<gene>
    <name evidence="2" type="ORF">BQ4739_LOCUS9184</name>
</gene>
<dbReference type="InterPro" id="IPR032675">
    <property type="entry name" value="LRR_dom_sf"/>
</dbReference>
<dbReference type="Gene3D" id="3.80.10.10">
    <property type="entry name" value="Ribonuclease Inhibitor"/>
    <property type="match status" value="1"/>
</dbReference>